<dbReference type="PROSITE" id="PS50157">
    <property type="entry name" value="ZINC_FINGER_C2H2_2"/>
    <property type="match status" value="5"/>
</dbReference>
<feature type="region of interest" description="Disordered" evidence="6">
    <location>
        <begin position="662"/>
        <end position="699"/>
    </location>
</feature>
<organism evidence="8 9">
    <name type="scientific">Diploptera punctata</name>
    <name type="common">Pacific beetle cockroach</name>
    <dbReference type="NCBI Taxonomy" id="6984"/>
    <lineage>
        <taxon>Eukaryota</taxon>
        <taxon>Metazoa</taxon>
        <taxon>Ecdysozoa</taxon>
        <taxon>Arthropoda</taxon>
        <taxon>Hexapoda</taxon>
        <taxon>Insecta</taxon>
        <taxon>Pterygota</taxon>
        <taxon>Neoptera</taxon>
        <taxon>Polyneoptera</taxon>
        <taxon>Dictyoptera</taxon>
        <taxon>Blattodea</taxon>
        <taxon>Blaberoidea</taxon>
        <taxon>Blaberidae</taxon>
        <taxon>Diplopterinae</taxon>
        <taxon>Diploptera</taxon>
    </lineage>
</organism>
<feature type="compositionally biased region" description="Low complexity" evidence="6">
    <location>
        <begin position="238"/>
        <end position="248"/>
    </location>
</feature>
<comment type="caution">
    <text evidence="8">The sequence shown here is derived from an EMBL/GenBank/DDBJ whole genome shotgun (WGS) entry which is preliminary data.</text>
</comment>
<feature type="domain" description="C2H2-type" evidence="7">
    <location>
        <begin position="632"/>
        <end position="659"/>
    </location>
</feature>
<keyword evidence="4" id="KW-0862">Zinc</keyword>
<feature type="region of interest" description="Disordered" evidence="6">
    <location>
        <begin position="154"/>
        <end position="173"/>
    </location>
</feature>
<keyword evidence="3 5" id="KW-0863">Zinc-finger</keyword>
<gene>
    <name evidence="8" type="ORF">L9F63_010731</name>
</gene>
<keyword evidence="1" id="KW-0479">Metal-binding</keyword>
<feature type="domain" description="C2H2-type" evidence="7">
    <location>
        <begin position="604"/>
        <end position="631"/>
    </location>
</feature>
<dbReference type="InterPro" id="IPR008598">
    <property type="entry name" value="Di19_Zn-bd"/>
</dbReference>
<dbReference type="GO" id="GO:0003676">
    <property type="term" value="F:nucleic acid binding"/>
    <property type="evidence" value="ECO:0007669"/>
    <property type="project" value="InterPro"/>
</dbReference>
<dbReference type="GO" id="GO:0008270">
    <property type="term" value="F:zinc ion binding"/>
    <property type="evidence" value="ECO:0007669"/>
    <property type="project" value="UniProtKB-KW"/>
</dbReference>
<keyword evidence="9" id="KW-1185">Reference proteome</keyword>
<sequence>MEVDQEIDDDTHICLKCRTTITGLDNYVKHRKSGCGSSSTPVSSNTTSPVIEDATSSIPKNVNTSPNQEENDPDLKADDFFSSLELQSSSKKTGTSPGISNKSPSGVLTRSKATAVIQSHAPTRDVKTDNELMSNFSSEHFDTSNSTCLINSSVTTEQSAPPPHFTGGKWKPTQSVISTSQMYRSHSEDEDEVSQDNLGEKSENQGRRMSNSSISRGPPPGHTRGKWVPGKHVRLGEGTASGSSGSTGLVPPLRKLGSTVQYWCGPCNRRLSSRTLYERHLLSELHFKRTLQERELEEDLGQIDALSRGTDKRTVKRTEAYLNSDIWQLSKRRRLLAGTNAVTPKLKKKHLQRGEEVLCEVCNYKVWPHLVGKHLVSHYHYHKARSGHPENTNFVLEHIHRVVKRAPFQCSPCKFYCNTMSDFKQHWTSEGHINTDAKLNGRYLCSLCKHECETSMEMHHHLDSTIHLELVSIINRSVPIVLRKISILSCGSCHQEFRYNIELRRHGIRSGHQQLSTGSDEYQEKFPCSQCHFIGSSCASFQRHTFLAHKSDGTSKKGPYFCSACSLNFDTSEESAQHRKSQEHKYNSLASRKKRGLTDDVLTKSCPHCGGNFENILALKAHLREQHAEFPYRCARCGMAFTLPQEVSRHVRERACAFPAAENKPQSSSIEKNEIPGEEAGSSSIPEEIEHEEETKTSKEMLSCSMCPYRTDSRAELLFHEVLHGNPISDPILDEDAEPQTQVEKYRCPVCSREFRKTSLRCHLRTHTEERPFMCSICFRGFGHRSSLLTHIKQTHRQQVGYTCEFCSFHTRNKGTMERHRLTHTDRNKPFLCAVCGASFFLK</sequence>
<proteinExistence type="predicted"/>
<evidence type="ECO:0000256" key="5">
    <source>
        <dbReference type="PROSITE-ProRule" id="PRU00042"/>
    </source>
</evidence>
<dbReference type="EMBL" id="JASPKZ010001204">
    <property type="protein sequence ID" value="KAJ9598602.1"/>
    <property type="molecule type" value="Genomic_DNA"/>
</dbReference>
<dbReference type="PANTHER" id="PTHR24379:SF121">
    <property type="entry name" value="C2H2-TYPE DOMAIN-CONTAINING PROTEIN"/>
    <property type="match status" value="1"/>
</dbReference>
<dbReference type="InterPro" id="IPR036236">
    <property type="entry name" value="Znf_C2H2_sf"/>
</dbReference>
<evidence type="ECO:0000313" key="9">
    <source>
        <dbReference type="Proteomes" id="UP001233999"/>
    </source>
</evidence>
<protein>
    <recommendedName>
        <fullName evidence="7">C2H2-type domain-containing protein</fullName>
    </recommendedName>
</protein>
<dbReference type="AlphaFoldDB" id="A0AAD8ER07"/>
<feature type="compositionally biased region" description="Polar residues" evidence="6">
    <location>
        <begin position="54"/>
        <end position="68"/>
    </location>
</feature>
<dbReference type="SMART" id="SM00355">
    <property type="entry name" value="ZnF_C2H2"/>
    <property type="match status" value="13"/>
</dbReference>
<feature type="domain" description="C2H2-type" evidence="7">
    <location>
        <begin position="746"/>
        <end position="772"/>
    </location>
</feature>
<feature type="region of interest" description="Disordered" evidence="6">
    <location>
        <begin position="179"/>
        <end position="250"/>
    </location>
</feature>
<feature type="domain" description="C2H2-type" evidence="7">
    <location>
        <begin position="773"/>
        <end position="801"/>
    </location>
</feature>
<feature type="region of interest" description="Disordered" evidence="6">
    <location>
        <begin position="31"/>
        <end position="110"/>
    </location>
</feature>
<dbReference type="Proteomes" id="UP001233999">
    <property type="component" value="Unassembled WGS sequence"/>
</dbReference>
<reference evidence="8" key="1">
    <citation type="journal article" date="2023" name="IScience">
        <title>Live-bearing cockroach genome reveals convergent evolutionary mechanisms linked to viviparity in insects and beyond.</title>
        <authorList>
            <person name="Fouks B."/>
            <person name="Harrison M.C."/>
            <person name="Mikhailova A.A."/>
            <person name="Marchal E."/>
            <person name="English S."/>
            <person name="Carruthers M."/>
            <person name="Jennings E.C."/>
            <person name="Chiamaka E.L."/>
            <person name="Frigard R.A."/>
            <person name="Pippel M."/>
            <person name="Attardo G.M."/>
            <person name="Benoit J.B."/>
            <person name="Bornberg-Bauer E."/>
            <person name="Tobe S.S."/>
        </authorList>
    </citation>
    <scope>NUCLEOTIDE SEQUENCE</scope>
    <source>
        <strain evidence="8">Stay&amp;Tobe</strain>
    </source>
</reference>
<dbReference type="FunFam" id="3.30.160.60:FF:001049">
    <property type="entry name" value="zinc finger protein 319"/>
    <property type="match status" value="1"/>
</dbReference>
<accession>A0AAD8ER07</accession>
<evidence type="ECO:0000256" key="1">
    <source>
        <dbReference type="ARBA" id="ARBA00022723"/>
    </source>
</evidence>
<evidence type="ECO:0000256" key="2">
    <source>
        <dbReference type="ARBA" id="ARBA00022737"/>
    </source>
</evidence>
<dbReference type="PANTHER" id="PTHR24379">
    <property type="entry name" value="KRAB AND ZINC FINGER DOMAIN-CONTAINING"/>
    <property type="match status" value="1"/>
</dbReference>
<evidence type="ECO:0000259" key="7">
    <source>
        <dbReference type="PROSITE" id="PS50157"/>
    </source>
</evidence>
<feature type="domain" description="C2H2-type" evidence="7">
    <location>
        <begin position="802"/>
        <end position="829"/>
    </location>
</feature>
<feature type="compositionally biased region" description="Basic residues" evidence="6">
    <location>
        <begin position="223"/>
        <end position="233"/>
    </location>
</feature>
<feature type="compositionally biased region" description="Polar residues" evidence="6">
    <location>
        <begin position="84"/>
        <end position="110"/>
    </location>
</feature>
<dbReference type="PROSITE" id="PS00028">
    <property type="entry name" value="ZINC_FINGER_C2H2_1"/>
    <property type="match status" value="4"/>
</dbReference>
<evidence type="ECO:0000313" key="8">
    <source>
        <dbReference type="EMBL" id="KAJ9598602.1"/>
    </source>
</evidence>
<feature type="compositionally biased region" description="Low complexity" evidence="6">
    <location>
        <begin position="37"/>
        <end position="50"/>
    </location>
</feature>
<reference evidence="8" key="2">
    <citation type="submission" date="2023-05" db="EMBL/GenBank/DDBJ databases">
        <authorList>
            <person name="Fouks B."/>
        </authorList>
    </citation>
    <scope>NUCLEOTIDE SEQUENCE</scope>
    <source>
        <strain evidence="8">Stay&amp;Tobe</strain>
        <tissue evidence="8">Testes</tissue>
    </source>
</reference>
<dbReference type="SMART" id="SM00451">
    <property type="entry name" value="ZnF_U1"/>
    <property type="match status" value="4"/>
</dbReference>
<dbReference type="Pfam" id="PF05605">
    <property type="entry name" value="zf-Di19"/>
    <property type="match status" value="1"/>
</dbReference>
<dbReference type="InterPro" id="IPR013087">
    <property type="entry name" value="Znf_C2H2_type"/>
</dbReference>
<evidence type="ECO:0000256" key="4">
    <source>
        <dbReference type="ARBA" id="ARBA00022833"/>
    </source>
</evidence>
<keyword evidence="2" id="KW-0677">Repeat</keyword>
<dbReference type="Gene3D" id="3.30.160.60">
    <property type="entry name" value="Classic Zinc Finger"/>
    <property type="match status" value="4"/>
</dbReference>
<name>A0AAD8ER07_DIPPU</name>
<dbReference type="SUPFAM" id="SSF57667">
    <property type="entry name" value="beta-beta-alpha zinc fingers"/>
    <property type="match status" value="3"/>
</dbReference>
<dbReference type="InterPro" id="IPR003604">
    <property type="entry name" value="Matrin/U1-like-C_Znf_C2H2"/>
</dbReference>
<evidence type="ECO:0000256" key="6">
    <source>
        <dbReference type="SAM" id="MobiDB-lite"/>
    </source>
</evidence>
<evidence type="ECO:0000256" key="3">
    <source>
        <dbReference type="ARBA" id="ARBA00022771"/>
    </source>
</evidence>